<dbReference type="PANTHER" id="PTHR43133">
    <property type="entry name" value="RNA POLYMERASE ECF-TYPE SIGMA FACTO"/>
    <property type="match status" value="1"/>
</dbReference>
<keyword evidence="5" id="KW-0804">Transcription</keyword>
<dbReference type="STRING" id="1219011.GCA_001895045_02296"/>
<dbReference type="InterPro" id="IPR039425">
    <property type="entry name" value="RNA_pol_sigma-70-like"/>
</dbReference>
<dbReference type="Gene3D" id="1.10.1740.10">
    <property type="match status" value="1"/>
</dbReference>
<dbReference type="InterPro" id="IPR014284">
    <property type="entry name" value="RNA_pol_sigma-70_dom"/>
</dbReference>
<dbReference type="KEGG" id="rcr:NCTC10994_02917"/>
<dbReference type="InterPro" id="IPR013325">
    <property type="entry name" value="RNA_pol_sigma_r2"/>
</dbReference>
<evidence type="ECO:0000259" key="7">
    <source>
        <dbReference type="Pfam" id="PF08281"/>
    </source>
</evidence>
<dbReference type="InterPro" id="IPR007627">
    <property type="entry name" value="RNA_pol_sigma70_r2"/>
</dbReference>
<sequence length="171" mass="18490">MPRSDATERGPLPPFERLVADHGPTVLRVCRALLGFTDADDAWSETFLAALRAYPDLRPGSNIEAWLVTIAHRKAIDVHRLRGRTPVPTETVPERPSTAGLPGSGDDELWSAVAALPFTQRAALVYHYVGGLPYAEIGAILGNSTDAARRAAADGRESLRLYYHAETGSTT</sequence>
<dbReference type="InterPro" id="IPR013324">
    <property type="entry name" value="RNA_pol_sigma_r3/r4-like"/>
</dbReference>
<dbReference type="NCBIfam" id="TIGR02937">
    <property type="entry name" value="sigma70-ECF"/>
    <property type="match status" value="1"/>
</dbReference>
<evidence type="ECO:0000313" key="8">
    <source>
        <dbReference type="EMBL" id="SQI34744.1"/>
    </source>
</evidence>
<evidence type="ECO:0000256" key="5">
    <source>
        <dbReference type="ARBA" id="ARBA00023163"/>
    </source>
</evidence>
<keyword evidence="9" id="KW-1185">Reference proteome</keyword>
<dbReference type="InterPro" id="IPR013249">
    <property type="entry name" value="RNA_pol_sigma70_r4_t2"/>
</dbReference>
<name>A0A2X4XDP2_9NOCA</name>
<evidence type="ECO:0000256" key="3">
    <source>
        <dbReference type="ARBA" id="ARBA00023082"/>
    </source>
</evidence>
<evidence type="ECO:0000313" key="9">
    <source>
        <dbReference type="Proteomes" id="UP000249091"/>
    </source>
</evidence>
<keyword evidence="2" id="KW-0805">Transcription regulation</keyword>
<dbReference type="EMBL" id="LS483468">
    <property type="protein sequence ID" value="SQI34744.1"/>
    <property type="molecule type" value="Genomic_DNA"/>
</dbReference>
<dbReference type="AlphaFoldDB" id="A0A2X4XDP2"/>
<protein>
    <submittedName>
        <fullName evidence="8">ECF family sigma-70 type sigma factor</fullName>
    </submittedName>
</protein>
<dbReference type="RefSeq" id="WP_072700577.1">
    <property type="nucleotide sequence ID" value="NZ_JAFBBL010000001.1"/>
</dbReference>
<dbReference type="SUPFAM" id="SSF88946">
    <property type="entry name" value="Sigma2 domain of RNA polymerase sigma factors"/>
    <property type="match status" value="1"/>
</dbReference>
<evidence type="ECO:0000256" key="2">
    <source>
        <dbReference type="ARBA" id="ARBA00023015"/>
    </source>
</evidence>
<comment type="similarity">
    <text evidence="1">Belongs to the sigma-70 factor family. ECF subfamily.</text>
</comment>
<dbReference type="InterPro" id="IPR036388">
    <property type="entry name" value="WH-like_DNA-bd_sf"/>
</dbReference>
<dbReference type="PANTHER" id="PTHR43133:SF8">
    <property type="entry name" value="RNA POLYMERASE SIGMA FACTOR HI_1459-RELATED"/>
    <property type="match status" value="1"/>
</dbReference>
<feature type="domain" description="RNA polymerase sigma factor 70 region 4 type 2" evidence="7">
    <location>
        <begin position="107"/>
        <end position="158"/>
    </location>
</feature>
<dbReference type="GO" id="GO:0006352">
    <property type="term" value="P:DNA-templated transcription initiation"/>
    <property type="evidence" value="ECO:0007669"/>
    <property type="project" value="InterPro"/>
</dbReference>
<dbReference type="Gene3D" id="1.10.10.10">
    <property type="entry name" value="Winged helix-like DNA-binding domain superfamily/Winged helix DNA-binding domain"/>
    <property type="match status" value="1"/>
</dbReference>
<keyword evidence="3" id="KW-0731">Sigma factor</keyword>
<gene>
    <name evidence="8" type="ORF">NCTC10994_02917</name>
</gene>
<evidence type="ECO:0000256" key="4">
    <source>
        <dbReference type="ARBA" id="ARBA00023125"/>
    </source>
</evidence>
<proteinExistence type="inferred from homology"/>
<organism evidence="8 9">
    <name type="scientific">Rhodococcus coprophilus</name>
    <dbReference type="NCBI Taxonomy" id="38310"/>
    <lineage>
        <taxon>Bacteria</taxon>
        <taxon>Bacillati</taxon>
        <taxon>Actinomycetota</taxon>
        <taxon>Actinomycetes</taxon>
        <taxon>Mycobacteriales</taxon>
        <taxon>Nocardiaceae</taxon>
        <taxon>Rhodococcus</taxon>
    </lineage>
</organism>
<dbReference type="Pfam" id="PF08281">
    <property type="entry name" value="Sigma70_r4_2"/>
    <property type="match status" value="1"/>
</dbReference>
<evidence type="ECO:0000259" key="6">
    <source>
        <dbReference type="Pfam" id="PF04542"/>
    </source>
</evidence>
<feature type="domain" description="RNA polymerase sigma-70 region 2" evidence="6">
    <location>
        <begin position="18"/>
        <end position="84"/>
    </location>
</feature>
<reference evidence="8 9" key="1">
    <citation type="submission" date="2018-06" db="EMBL/GenBank/DDBJ databases">
        <authorList>
            <consortium name="Pathogen Informatics"/>
            <person name="Doyle S."/>
        </authorList>
    </citation>
    <scope>NUCLEOTIDE SEQUENCE [LARGE SCALE GENOMIC DNA]</scope>
    <source>
        <strain evidence="8 9">NCTC10994</strain>
    </source>
</reference>
<dbReference type="GO" id="GO:0016987">
    <property type="term" value="F:sigma factor activity"/>
    <property type="evidence" value="ECO:0007669"/>
    <property type="project" value="UniProtKB-KW"/>
</dbReference>
<evidence type="ECO:0000256" key="1">
    <source>
        <dbReference type="ARBA" id="ARBA00010641"/>
    </source>
</evidence>
<dbReference type="SUPFAM" id="SSF88659">
    <property type="entry name" value="Sigma3 and sigma4 domains of RNA polymerase sigma factors"/>
    <property type="match status" value="1"/>
</dbReference>
<keyword evidence="4" id="KW-0238">DNA-binding</keyword>
<dbReference type="Proteomes" id="UP000249091">
    <property type="component" value="Chromosome 1"/>
</dbReference>
<dbReference type="GO" id="GO:0003677">
    <property type="term" value="F:DNA binding"/>
    <property type="evidence" value="ECO:0007669"/>
    <property type="project" value="UniProtKB-KW"/>
</dbReference>
<dbReference type="Pfam" id="PF04542">
    <property type="entry name" value="Sigma70_r2"/>
    <property type="match status" value="1"/>
</dbReference>
<accession>A0A2X4XDP2</accession>